<dbReference type="PhylomeDB" id="A0A0G4G5C1"/>
<keyword evidence="6" id="KW-0269">Exonuclease</keyword>
<dbReference type="OrthoDB" id="47785at2759"/>
<evidence type="ECO:0000313" key="13">
    <source>
        <dbReference type="EMBL" id="CEM23744.1"/>
    </source>
</evidence>
<evidence type="ECO:0000313" key="14">
    <source>
        <dbReference type="Proteomes" id="UP000041254"/>
    </source>
</evidence>
<dbReference type="Pfam" id="PF06087">
    <property type="entry name" value="Tyr-DNA_phospho"/>
    <property type="match status" value="1"/>
</dbReference>
<evidence type="ECO:0000256" key="2">
    <source>
        <dbReference type="ARBA" id="ARBA00010205"/>
    </source>
</evidence>
<dbReference type="VEuPathDB" id="CryptoDB:Vbra_17096"/>
<feature type="region of interest" description="Disordered" evidence="12">
    <location>
        <begin position="184"/>
        <end position="220"/>
    </location>
</feature>
<feature type="compositionally biased region" description="Low complexity" evidence="12">
    <location>
        <begin position="115"/>
        <end position="130"/>
    </location>
</feature>
<dbReference type="GO" id="GO:0006281">
    <property type="term" value="P:DNA repair"/>
    <property type="evidence" value="ECO:0007669"/>
    <property type="project" value="UniProtKB-KW"/>
</dbReference>
<accession>A0A0G4G5C1</accession>
<keyword evidence="8" id="KW-0539">Nucleus</keyword>
<comment type="subcellular location">
    <subcellularLocation>
        <location evidence="1">Nucleus</location>
    </subcellularLocation>
</comment>
<name>A0A0G4G5C1_VITBC</name>
<dbReference type="GO" id="GO:0003690">
    <property type="term" value="F:double-stranded DNA binding"/>
    <property type="evidence" value="ECO:0007669"/>
    <property type="project" value="TreeGrafter"/>
</dbReference>
<keyword evidence="7" id="KW-0234">DNA repair</keyword>
<keyword evidence="5" id="KW-0378">Hydrolase</keyword>
<dbReference type="InterPro" id="IPR010347">
    <property type="entry name" value="Tdp1"/>
</dbReference>
<keyword evidence="14" id="KW-1185">Reference proteome</keyword>
<feature type="compositionally biased region" description="Pro residues" evidence="12">
    <location>
        <begin position="104"/>
        <end position="114"/>
    </location>
</feature>
<dbReference type="PANTHER" id="PTHR12415">
    <property type="entry name" value="TYROSYL-DNA PHOSPHODIESTERASE 1"/>
    <property type="match status" value="1"/>
</dbReference>
<feature type="region of interest" description="Disordered" evidence="12">
    <location>
        <begin position="102"/>
        <end position="130"/>
    </location>
</feature>
<evidence type="ECO:0000256" key="1">
    <source>
        <dbReference type="ARBA" id="ARBA00004123"/>
    </source>
</evidence>
<evidence type="ECO:0000256" key="3">
    <source>
        <dbReference type="ARBA" id="ARBA00022722"/>
    </source>
</evidence>
<evidence type="ECO:0000256" key="12">
    <source>
        <dbReference type="SAM" id="MobiDB-lite"/>
    </source>
</evidence>
<dbReference type="STRING" id="1169540.A0A0G4G5C1"/>
<dbReference type="EMBL" id="CDMY01000571">
    <property type="protein sequence ID" value="CEM23744.1"/>
    <property type="molecule type" value="Genomic_DNA"/>
</dbReference>
<dbReference type="AlphaFoldDB" id="A0A0G4G5C1"/>
<evidence type="ECO:0000256" key="9">
    <source>
        <dbReference type="PIRSR" id="PIRSR610347-1"/>
    </source>
</evidence>
<dbReference type="GO" id="GO:0004527">
    <property type="term" value="F:exonuclease activity"/>
    <property type="evidence" value="ECO:0007669"/>
    <property type="project" value="UniProtKB-KW"/>
</dbReference>
<dbReference type="GO" id="GO:0003697">
    <property type="term" value="F:single-stranded DNA binding"/>
    <property type="evidence" value="ECO:0007669"/>
    <property type="project" value="TreeGrafter"/>
</dbReference>
<keyword evidence="3" id="KW-0540">Nuclease</keyword>
<evidence type="ECO:0000256" key="8">
    <source>
        <dbReference type="ARBA" id="ARBA00023242"/>
    </source>
</evidence>
<feature type="active site" description="Proton donor/acceptor" evidence="9">
    <location>
        <position position="37"/>
    </location>
</feature>
<evidence type="ECO:0000256" key="10">
    <source>
        <dbReference type="PIRSR" id="PIRSR610347-2"/>
    </source>
</evidence>
<feature type="binding site" evidence="10">
    <location>
        <position position="39"/>
    </location>
    <ligand>
        <name>substrate</name>
    </ligand>
</feature>
<dbReference type="InParanoid" id="A0A0G4G5C1"/>
<dbReference type="PANTHER" id="PTHR12415:SF0">
    <property type="entry name" value="TYROSYL-DNA PHOSPHODIESTERASE 1"/>
    <property type="match status" value="1"/>
</dbReference>
<evidence type="ECO:0000256" key="4">
    <source>
        <dbReference type="ARBA" id="ARBA00022763"/>
    </source>
</evidence>
<feature type="compositionally biased region" description="Basic and acidic residues" evidence="12">
    <location>
        <begin position="191"/>
        <end position="220"/>
    </location>
</feature>
<dbReference type="Proteomes" id="UP000041254">
    <property type="component" value="Unassembled WGS sequence"/>
</dbReference>
<dbReference type="GO" id="GO:0005634">
    <property type="term" value="C:nucleus"/>
    <property type="evidence" value="ECO:0007669"/>
    <property type="project" value="UniProtKB-SubCell"/>
</dbReference>
<evidence type="ECO:0000256" key="7">
    <source>
        <dbReference type="ARBA" id="ARBA00023204"/>
    </source>
</evidence>
<feature type="site" description="Interaction with DNA" evidence="11">
    <location>
        <position position="68"/>
    </location>
</feature>
<reference evidence="13 14" key="1">
    <citation type="submission" date="2014-11" db="EMBL/GenBank/DDBJ databases">
        <authorList>
            <person name="Zhu J."/>
            <person name="Qi W."/>
            <person name="Song R."/>
        </authorList>
    </citation>
    <scope>NUCLEOTIDE SEQUENCE [LARGE SCALE GENOMIC DNA]</scope>
</reference>
<evidence type="ECO:0000256" key="11">
    <source>
        <dbReference type="PIRSR" id="PIRSR610347-3"/>
    </source>
</evidence>
<comment type="similarity">
    <text evidence="2">Belongs to the tyrosyl-DNA phosphodiesterase family.</text>
</comment>
<dbReference type="SUPFAM" id="SSF56024">
    <property type="entry name" value="Phospholipase D/nuclease"/>
    <property type="match status" value="1"/>
</dbReference>
<evidence type="ECO:0000256" key="6">
    <source>
        <dbReference type="ARBA" id="ARBA00022839"/>
    </source>
</evidence>
<proteinExistence type="inferred from homology"/>
<protein>
    <submittedName>
        <fullName evidence="13">Uncharacterized protein</fullName>
    </submittedName>
</protein>
<gene>
    <name evidence="13" type="ORF">Vbra_17096</name>
</gene>
<sequence length="220" mass="23945">MPRGILQRWGYHKANGEPACRGATIPRPPNRTSACPHLKTFLKYGRRSGDVSKRREVAWIYVGSHNISKVAWGQLSNHDSQLYIRSYELGILISPHTLRGLIPLTPPHTTPHTPPTGSSSSSSSSSGAATPMRSFMWHKRDDAGPSPLPRMYAATARCPSGPPGVPLVGVPLPYPLPPVPYGPSDAVWTKDGTHTGRDSLGRAYDADQKSVREGFSRADF</sequence>
<organism evidence="13 14">
    <name type="scientific">Vitrella brassicaformis (strain CCMP3155)</name>
    <dbReference type="NCBI Taxonomy" id="1169540"/>
    <lineage>
        <taxon>Eukaryota</taxon>
        <taxon>Sar</taxon>
        <taxon>Alveolata</taxon>
        <taxon>Colpodellida</taxon>
        <taxon>Vitrellaceae</taxon>
        <taxon>Vitrella</taxon>
    </lineage>
</organism>
<dbReference type="GO" id="GO:0017005">
    <property type="term" value="F:3'-tyrosyl-DNA phosphodiesterase activity"/>
    <property type="evidence" value="ECO:0007669"/>
    <property type="project" value="TreeGrafter"/>
</dbReference>
<keyword evidence="4" id="KW-0227">DNA damage</keyword>
<dbReference type="Gene3D" id="3.30.870.10">
    <property type="entry name" value="Endonuclease Chain A"/>
    <property type="match status" value="1"/>
</dbReference>
<evidence type="ECO:0000256" key="5">
    <source>
        <dbReference type="ARBA" id="ARBA00022801"/>
    </source>
</evidence>